<dbReference type="AlphaFoldDB" id="A0A0V1KIY7"/>
<gene>
    <name evidence="1" type="ORF">T02_9956</name>
</gene>
<dbReference type="EMBL" id="JYDW01001528">
    <property type="protein sequence ID" value="KRZ47038.1"/>
    <property type="molecule type" value="Genomic_DNA"/>
</dbReference>
<reference evidence="1 2" key="1">
    <citation type="submission" date="2015-05" db="EMBL/GenBank/DDBJ databases">
        <title>Evolution of Trichinella species and genotypes.</title>
        <authorList>
            <person name="Korhonen P.K."/>
            <person name="Edoardo P."/>
            <person name="Giuseppe L.R."/>
            <person name="Gasser R.B."/>
        </authorList>
    </citation>
    <scope>NUCLEOTIDE SEQUENCE [LARGE SCALE GENOMIC DNA]</scope>
    <source>
        <strain evidence="1">ISS10</strain>
    </source>
</reference>
<organism evidence="1 2">
    <name type="scientific">Trichinella nativa</name>
    <dbReference type="NCBI Taxonomy" id="6335"/>
    <lineage>
        <taxon>Eukaryota</taxon>
        <taxon>Metazoa</taxon>
        <taxon>Ecdysozoa</taxon>
        <taxon>Nematoda</taxon>
        <taxon>Enoplea</taxon>
        <taxon>Dorylaimia</taxon>
        <taxon>Trichinellida</taxon>
        <taxon>Trichinellidae</taxon>
        <taxon>Trichinella</taxon>
    </lineage>
</organism>
<proteinExistence type="predicted"/>
<keyword evidence="2" id="KW-1185">Reference proteome</keyword>
<sequence>MARKLNSEENKKRRLEDLEHIENCKTSKNTLGPGIWTGNMARNTKNMKYEKCTL</sequence>
<evidence type="ECO:0000313" key="2">
    <source>
        <dbReference type="Proteomes" id="UP000054721"/>
    </source>
</evidence>
<dbReference type="Proteomes" id="UP000054721">
    <property type="component" value="Unassembled WGS sequence"/>
</dbReference>
<name>A0A0V1KIY7_9BILA</name>
<evidence type="ECO:0000313" key="1">
    <source>
        <dbReference type="EMBL" id="KRZ47038.1"/>
    </source>
</evidence>
<protein>
    <submittedName>
        <fullName evidence="1">Uncharacterized protein</fullName>
    </submittedName>
</protein>
<comment type="caution">
    <text evidence="1">The sequence shown here is derived from an EMBL/GenBank/DDBJ whole genome shotgun (WGS) entry which is preliminary data.</text>
</comment>
<accession>A0A0V1KIY7</accession>